<keyword evidence="5 7" id="KW-0456">Lyase</keyword>
<comment type="similarity">
    <text evidence="7">Belongs to the transglycosylase MltG family.</text>
</comment>
<accession>A0A9D2HPU8</accession>
<comment type="caution">
    <text evidence="8">The sequence shown here is derived from an EMBL/GenBank/DDBJ whole genome shotgun (WGS) entry which is preliminary data.</text>
</comment>
<dbReference type="EC" id="4.2.2.29" evidence="7"/>
<dbReference type="GO" id="GO:0009252">
    <property type="term" value="P:peptidoglycan biosynthetic process"/>
    <property type="evidence" value="ECO:0007669"/>
    <property type="project" value="UniProtKB-UniRule"/>
</dbReference>
<dbReference type="CDD" id="cd08010">
    <property type="entry name" value="MltG_like"/>
    <property type="match status" value="1"/>
</dbReference>
<dbReference type="Proteomes" id="UP000823821">
    <property type="component" value="Unassembled WGS sequence"/>
</dbReference>
<dbReference type="AlphaFoldDB" id="A0A9D2HPU8"/>
<reference evidence="8" key="1">
    <citation type="journal article" date="2021" name="PeerJ">
        <title>Extensive microbial diversity within the chicken gut microbiome revealed by metagenomics and culture.</title>
        <authorList>
            <person name="Gilroy R."/>
            <person name="Ravi A."/>
            <person name="Getino M."/>
            <person name="Pursley I."/>
            <person name="Horton D.L."/>
            <person name="Alikhan N.F."/>
            <person name="Baker D."/>
            <person name="Gharbi K."/>
            <person name="Hall N."/>
            <person name="Watson M."/>
            <person name="Adriaenssens E.M."/>
            <person name="Foster-Nyarko E."/>
            <person name="Jarju S."/>
            <person name="Secka A."/>
            <person name="Antonio M."/>
            <person name="Oren A."/>
            <person name="Chaudhuri R.R."/>
            <person name="La Ragione R."/>
            <person name="Hildebrand F."/>
            <person name="Pallen M.J."/>
        </authorList>
    </citation>
    <scope>NUCLEOTIDE SEQUENCE</scope>
    <source>
        <strain evidence="8">5032</strain>
    </source>
</reference>
<evidence type="ECO:0000313" key="9">
    <source>
        <dbReference type="Proteomes" id="UP000823821"/>
    </source>
</evidence>
<dbReference type="InterPro" id="IPR003770">
    <property type="entry name" value="MLTG-like"/>
</dbReference>
<dbReference type="NCBIfam" id="TIGR00247">
    <property type="entry name" value="endolytic transglycosylase MltG"/>
    <property type="match status" value="1"/>
</dbReference>
<keyword evidence="3 7" id="KW-1133">Transmembrane helix</keyword>
<evidence type="ECO:0000256" key="5">
    <source>
        <dbReference type="ARBA" id="ARBA00023239"/>
    </source>
</evidence>
<evidence type="ECO:0000256" key="3">
    <source>
        <dbReference type="ARBA" id="ARBA00022989"/>
    </source>
</evidence>
<gene>
    <name evidence="7 8" type="primary">mltG</name>
    <name evidence="8" type="ORF">H9784_09335</name>
</gene>
<sequence>MKILIRLLAALCLCLLLAGGGVAWLVYDFLHSTPESTGREVTFDVPPGASFNSIALSLKDKGLVTDARKFGWLARYRQMDNRLQAGRFALRTDWTPDQVLDWLVNGQPVLFRITLPEGLSWWQTGKLLEEAGFVRFEDFRAVVLDEAFLRKYGIPFASAEGFLMPDTYLLKKDDTPDAASARRVAARLVNNFWRKAADLWPGGKKPAAEELKRLVILASVVEKETAIDSERPRVAGVYANRLQKSMLLQADPTVIYGLGASFDGNLRRKHLDDPANPYNTYQRPGLPPGPICSFGTAALAAAIAPEKHNYLYFVAKTDGGEHVFSTNLNDHNRAVRQYLQNRRKQR</sequence>
<comment type="function">
    <text evidence="7">Functions as a peptidoglycan terminase that cleaves nascent peptidoglycan strands endolytically to terminate their elongation.</text>
</comment>
<evidence type="ECO:0000256" key="2">
    <source>
        <dbReference type="ARBA" id="ARBA00022692"/>
    </source>
</evidence>
<reference evidence="8" key="2">
    <citation type="submission" date="2021-04" db="EMBL/GenBank/DDBJ databases">
        <authorList>
            <person name="Gilroy R."/>
        </authorList>
    </citation>
    <scope>NUCLEOTIDE SEQUENCE</scope>
    <source>
        <strain evidence="8">5032</strain>
    </source>
</reference>
<dbReference type="FunFam" id="3.30.160.60:FF:000242">
    <property type="entry name" value="Endolytic murein transglycosylase"/>
    <property type="match status" value="1"/>
</dbReference>
<dbReference type="GO" id="GO:0005886">
    <property type="term" value="C:plasma membrane"/>
    <property type="evidence" value="ECO:0007669"/>
    <property type="project" value="UniProtKB-UniRule"/>
</dbReference>
<evidence type="ECO:0000256" key="1">
    <source>
        <dbReference type="ARBA" id="ARBA00022475"/>
    </source>
</evidence>
<dbReference type="GO" id="GO:0008932">
    <property type="term" value="F:lytic endotransglycosylase activity"/>
    <property type="evidence" value="ECO:0007669"/>
    <property type="project" value="UniProtKB-UniRule"/>
</dbReference>
<name>A0A9D2HPU8_9BACT</name>
<feature type="site" description="Important for catalytic activity" evidence="7">
    <location>
        <position position="224"/>
    </location>
</feature>
<evidence type="ECO:0000256" key="7">
    <source>
        <dbReference type="HAMAP-Rule" id="MF_02065"/>
    </source>
</evidence>
<comment type="catalytic activity">
    <reaction evidence="7">
        <text>a peptidoglycan chain = a peptidoglycan chain with N-acetyl-1,6-anhydromuramyl-[peptide] at the reducing end + a peptidoglycan chain with N-acetylglucosamine at the non-reducing end.</text>
        <dbReference type="EC" id="4.2.2.29"/>
    </reaction>
</comment>
<dbReference type="PANTHER" id="PTHR30518:SF2">
    <property type="entry name" value="ENDOLYTIC MUREIN TRANSGLYCOSYLASE"/>
    <property type="match status" value="1"/>
</dbReference>
<evidence type="ECO:0000313" key="8">
    <source>
        <dbReference type="EMBL" id="HJA79749.1"/>
    </source>
</evidence>
<keyword evidence="2 7" id="KW-0812">Transmembrane</keyword>
<keyword evidence="1 7" id="KW-1003">Cell membrane</keyword>
<keyword evidence="4 7" id="KW-0472">Membrane</keyword>
<dbReference type="Gene3D" id="3.30.1490.480">
    <property type="entry name" value="Endolytic murein transglycosylase"/>
    <property type="match status" value="1"/>
</dbReference>
<keyword evidence="6 7" id="KW-0961">Cell wall biogenesis/degradation</keyword>
<evidence type="ECO:0000256" key="4">
    <source>
        <dbReference type="ARBA" id="ARBA00023136"/>
    </source>
</evidence>
<dbReference type="GO" id="GO:0071555">
    <property type="term" value="P:cell wall organization"/>
    <property type="evidence" value="ECO:0007669"/>
    <property type="project" value="UniProtKB-KW"/>
</dbReference>
<protein>
    <recommendedName>
        <fullName evidence="7">Endolytic murein transglycosylase</fullName>
        <ecNumber evidence="7">4.2.2.29</ecNumber>
    </recommendedName>
    <alternativeName>
        <fullName evidence="7">Peptidoglycan lytic transglycosylase</fullName>
    </alternativeName>
    <alternativeName>
        <fullName evidence="7">Peptidoglycan polymerization terminase</fullName>
    </alternativeName>
</protein>
<proteinExistence type="inferred from homology"/>
<evidence type="ECO:0000256" key="6">
    <source>
        <dbReference type="ARBA" id="ARBA00023316"/>
    </source>
</evidence>
<dbReference type="HAMAP" id="MF_02065">
    <property type="entry name" value="MltG"/>
    <property type="match status" value="1"/>
</dbReference>
<dbReference type="Pfam" id="PF02618">
    <property type="entry name" value="YceG"/>
    <property type="match status" value="1"/>
</dbReference>
<dbReference type="PANTHER" id="PTHR30518">
    <property type="entry name" value="ENDOLYTIC MUREIN TRANSGLYCOSYLASE"/>
    <property type="match status" value="1"/>
</dbReference>
<organism evidence="8 9">
    <name type="scientific">Candidatus Desulfovibrio intestinavium</name>
    <dbReference type="NCBI Taxonomy" id="2838534"/>
    <lineage>
        <taxon>Bacteria</taxon>
        <taxon>Pseudomonadati</taxon>
        <taxon>Thermodesulfobacteriota</taxon>
        <taxon>Desulfovibrionia</taxon>
        <taxon>Desulfovibrionales</taxon>
        <taxon>Desulfovibrionaceae</taxon>
        <taxon>Desulfovibrio</taxon>
    </lineage>
</organism>
<dbReference type="EMBL" id="DWZD01000048">
    <property type="protein sequence ID" value="HJA79749.1"/>
    <property type="molecule type" value="Genomic_DNA"/>
</dbReference>
<dbReference type="Gene3D" id="3.30.160.60">
    <property type="entry name" value="Classic Zinc Finger"/>
    <property type="match status" value="1"/>
</dbReference>